<evidence type="ECO:0000256" key="3">
    <source>
        <dbReference type="ARBA" id="ARBA00023180"/>
    </source>
</evidence>
<dbReference type="Gene3D" id="2.10.90.10">
    <property type="entry name" value="Cystine-knot cytokines"/>
    <property type="match status" value="1"/>
</dbReference>
<evidence type="ECO:0000256" key="1">
    <source>
        <dbReference type="ARBA" id="ARBA00022729"/>
    </source>
</evidence>
<keyword evidence="3" id="KW-0325">Glycoprotein</keyword>
<organism evidence="5">
    <name type="scientific">Dermatophagoides farinae</name>
    <name type="common">American house dust mite</name>
    <dbReference type="NCBI Taxonomy" id="6954"/>
    <lineage>
        <taxon>Eukaryota</taxon>
        <taxon>Metazoa</taxon>
        <taxon>Ecdysozoa</taxon>
        <taxon>Arthropoda</taxon>
        <taxon>Chelicerata</taxon>
        <taxon>Arachnida</taxon>
        <taxon>Acari</taxon>
        <taxon>Acariformes</taxon>
        <taxon>Sarcoptiformes</taxon>
        <taxon>Astigmata</taxon>
        <taxon>Psoroptidia</taxon>
        <taxon>Analgoidea</taxon>
        <taxon>Pyroglyphidae</taxon>
        <taxon>Dermatophagoidinae</taxon>
        <taxon>Dermatophagoides</taxon>
    </lineage>
</organism>
<evidence type="ECO:0000313" key="5">
    <source>
        <dbReference type="EMBL" id="KAH7637716.1"/>
    </source>
</evidence>
<dbReference type="GO" id="GO:0005615">
    <property type="term" value="C:extracellular space"/>
    <property type="evidence" value="ECO:0007669"/>
    <property type="project" value="UniProtKB-ARBA"/>
</dbReference>
<dbReference type="AlphaFoldDB" id="A0A9D4SDF0"/>
<dbReference type="GO" id="GO:0021556">
    <property type="term" value="P:central nervous system formation"/>
    <property type="evidence" value="ECO:0007669"/>
    <property type="project" value="TreeGrafter"/>
</dbReference>
<sequence>MTNQHHNIRSSSSSILWCMAILLLCCLSIIPVRLYPLIVDNDHNLKNNDDNNQRTRSSINEDHHQNVVISLGGDSSTEKALFNLRRRDFFLDDYKNKEIQIVDTIANNSIIINKYKTNNMKQTSLNPSPLVLAELTVSPSTIMMMTNQSTITPLHTQIELEMKPQRSNILLPKLEQTGRPSCLTTPDDTFCENVDNYPNRNIIKQEVDFSIDQFAEIFGNKEIDGRTIMDVENDESVCGKTPRVIYPKMAKNQANQWIYVVNEVEYTQAVVAEICQRPGKPCAYMDSLPMGLSSTCKQKYSYKRLLALHPTEKRTYPDAFRFPSCCSCYIKTIDDFMARSNFRKIDKPITVESK</sequence>
<accession>A0A9D4SDF0</accession>
<name>A0A9D4SDF0_DERFA</name>
<dbReference type="InterPro" id="IPR032104">
    <property type="entry name" value="Spaetzle"/>
</dbReference>
<protein>
    <submittedName>
        <fullName evidence="5">Protein spaetzle</fullName>
    </submittedName>
</protein>
<keyword evidence="1" id="KW-0732">Signal</keyword>
<evidence type="ECO:0000256" key="2">
    <source>
        <dbReference type="ARBA" id="ARBA00023157"/>
    </source>
</evidence>
<dbReference type="Proteomes" id="UP000828236">
    <property type="component" value="Unassembled WGS sequence"/>
</dbReference>
<comment type="caution">
    <text evidence="5">The sequence shown here is derived from an EMBL/GenBank/DDBJ whole genome shotgun (WGS) entry which is preliminary data.</text>
</comment>
<keyword evidence="2" id="KW-1015">Disulfide bond</keyword>
<dbReference type="GO" id="GO:0045087">
    <property type="term" value="P:innate immune response"/>
    <property type="evidence" value="ECO:0007669"/>
    <property type="project" value="TreeGrafter"/>
</dbReference>
<dbReference type="InterPro" id="IPR029034">
    <property type="entry name" value="Cystine-knot_cytokine"/>
</dbReference>
<dbReference type="Pfam" id="PF16077">
    <property type="entry name" value="Spaetzle"/>
    <property type="match status" value="1"/>
</dbReference>
<proteinExistence type="predicted"/>
<dbReference type="GO" id="GO:0005121">
    <property type="term" value="F:Toll binding"/>
    <property type="evidence" value="ECO:0007669"/>
    <property type="project" value="TreeGrafter"/>
</dbReference>
<dbReference type="SUPFAM" id="SSF57501">
    <property type="entry name" value="Cystine-knot cytokines"/>
    <property type="match status" value="1"/>
</dbReference>
<evidence type="ECO:0000259" key="4">
    <source>
        <dbReference type="Pfam" id="PF16077"/>
    </source>
</evidence>
<dbReference type="PANTHER" id="PTHR23199">
    <property type="entry name" value="NEUROTROPHIN 1-RELATED"/>
    <property type="match status" value="1"/>
</dbReference>
<dbReference type="FunFam" id="2.10.90.10:FF:000056">
    <property type="entry name" value="Protein spaetzle"/>
    <property type="match status" value="1"/>
</dbReference>
<reference evidence="5" key="1">
    <citation type="submission" date="2020-06" db="EMBL/GenBank/DDBJ databases">
        <authorList>
            <person name="Ji K."/>
            <person name="Li J."/>
        </authorList>
    </citation>
    <scope>NUCLEOTIDE SEQUENCE</scope>
    <source>
        <strain evidence="5">JKM2019</strain>
        <tissue evidence="5">Whole body</tissue>
    </source>
</reference>
<dbReference type="InterPro" id="IPR052444">
    <property type="entry name" value="Spz/Toll_ligand-like"/>
</dbReference>
<dbReference type="EMBL" id="SDOV01000008">
    <property type="protein sequence ID" value="KAH7637716.1"/>
    <property type="molecule type" value="Genomic_DNA"/>
</dbReference>
<reference evidence="5" key="2">
    <citation type="journal article" date="2021" name="World Allergy Organ. J.">
        <title>Chromosome-level assembly of Dermatophagoides farinae genome and transcriptome reveals two novel allergens Der f 37 and Der f 39.</title>
        <authorList>
            <person name="Chen J."/>
            <person name="Cai Z."/>
            <person name="Fan D."/>
            <person name="Hu J."/>
            <person name="Hou Y."/>
            <person name="He Y."/>
            <person name="Zhang Z."/>
            <person name="Zhao Z."/>
            <person name="Gao P."/>
            <person name="Hu W."/>
            <person name="Sun J."/>
            <person name="Li J."/>
            <person name="Ji K."/>
        </authorList>
    </citation>
    <scope>NUCLEOTIDE SEQUENCE</scope>
    <source>
        <strain evidence="5">JKM2019</strain>
    </source>
</reference>
<dbReference type="PANTHER" id="PTHR23199:SF12">
    <property type="entry name" value="NEUROTROPHIN 1-RELATED"/>
    <property type="match status" value="1"/>
</dbReference>
<feature type="domain" description="Spaetzle" evidence="4">
    <location>
        <begin position="236"/>
        <end position="330"/>
    </location>
</feature>
<dbReference type="GO" id="GO:0008083">
    <property type="term" value="F:growth factor activity"/>
    <property type="evidence" value="ECO:0007669"/>
    <property type="project" value="TreeGrafter"/>
</dbReference>
<gene>
    <name evidence="5" type="ORF">HUG17_8820</name>
</gene>